<dbReference type="AlphaFoldDB" id="A0A6V6Z0L6"/>
<feature type="domain" description="Fibronectin type-III" evidence="2">
    <location>
        <begin position="41"/>
        <end position="133"/>
    </location>
</feature>
<sequence>MKVKYTIKGLVAAFLLLTLAVSCDSYNEAIADGVGNTREFSPVALKATVRNQTTVELNWTANEVVDHYVIEFSADDPNFGTIAKTVEVTGAQLPVQVALEGETLYSIRVKAVTTGLEDSKWTVTTATTLSEESFLPFQDGDIQAKKVTLRWTPGINVTNIVLTPGDITHVITAQEKAVGIATIEGLTAEVNYQATLYNGAKKRGAKTFQTAYDLAAGAILLTTSDDIKAIIEAGGYTEYVFEPGDYTSQGVNITLPAGAATLRGLRSYDKPKLNVAFILPSGSSNVSLIDLDLSGNTNTAALKPQLVDYTGSSTYGNLLINGCTIHGYDKTLVGAATAVNAKIESITVENSIVTNVGIAGATGDFIDFRTSYVGLIALKTSTFNNCATVRAFIREDAGAGSGTGTGLTSNILIDSCTLYGVTNTIAASGYNIIYVRFASNATTIRNCIFAETVARFTNNSATVAPTYLNNNYYNAATLNSANVTGTALNPGFTNASAGDFTISNQTLKDNKVGDPRWIK</sequence>
<dbReference type="InterPro" id="IPR003961">
    <property type="entry name" value="FN3_dom"/>
</dbReference>
<dbReference type="InterPro" id="IPR036116">
    <property type="entry name" value="FN3_sf"/>
</dbReference>
<dbReference type="RefSeq" id="WP_031457007.1">
    <property type="nucleotide sequence ID" value="NZ_CAIJDO010000146.1"/>
</dbReference>
<gene>
    <name evidence="3" type="ORF">FLACHUCJ7_02322</name>
</gene>
<dbReference type="SUPFAM" id="SSF49265">
    <property type="entry name" value="Fibronectin type III"/>
    <property type="match status" value="1"/>
</dbReference>
<keyword evidence="4" id="KW-1185">Reference proteome</keyword>
<proteinExistence type="predicted"/>
<dbReference type="Proteomes" id="UP000556700">
    <property type="component" value="Unassembled WGS sequence"/>
</dbReference>
<accession>A0A6V6Z0L6</accession>
<dbReference type="PROSITE" id="PS51257">
    <property type="entry name" value="PROKAR_LIPOPROTEIN"/>
    <property type="match status" value="1"/>
</dbReference>
<feature type="chain" id="PRO_5027735750" description="Fibronectin type-III domain-containing protein" evidence="1">
    <location>
        <begin position="24"/>
        <end position="519"/>
    </location>
</feature>
<evidence type="ECO:0000313" key="3">
    <source>
        <dbReference type="EMBL" id="CAD0005281.1"/>
    </source>
</evidence>
<evidence type="ECO:0000256" key="1">
    <source>
        <dbReference type="SAM" id="SignalP"/>
    </source>
</evidence>
<protein>
    <recommendedName>
        <fullName evidence="2">Fibronectin type-III domain-containing protein</fullName>
    </recommendedName>
</protein>
<feature type="signal peptide" evidence="1">
    <location>
        <begin position="1"/>
        <end position="23"/>
    </location>
</feature>
<dbReference type="SUPFAM" id="SSF51126">
    <property type="entry name" value="Pectin lyase-like"/>
    <property type="match status" value="1"/>
</dbReference>
<name>A0A6V6Z0L6_9FLAO</name>
<dbReference type="InterPro" id="IPR011050">
    <property type="entry name" value="Pectin_lyase_fold/virulence"/>
</dbReference>
<evidence type="ECO:0000313" key="4">
    <source>
        <dbReference type="Proteomes" id="UP000556700"/>
    </source>
</evidence>
<dbReference type="InterPro" id="IPR013783">
    <property type="entry name" value="Ig-like_fold"/>
</dbReference>
<organism evidence="3 4">
    <name type="scientific">Flavobacterium chungangense</name>
    <dbReference type="NCBI Taxonomy" id="554283"/>
    <lineage>
        <taxon>Bacteria</taxon>
        <taxon>Pseudomonadati</taxon>
        <taxon>Bacteroidota</taxon>
        <taxon>Flavobacteriia</taxon>
        <taxon>Flavobacteriales</taxon>
        <taxon>Flavobacteriaceae</taxon>
        <taxon>Flavobacterium</taxon>
    </lineage>
</organism>
<dbReference type="EMBL" id="CAIJDO010000146">
    <property type="protein sequence ID" value="CAD0005281.1"/>
    <property type="molecule type" value="Genomic_DNA"/>
</dbReference>
<reference evidence="3 4" key="1">
    <citation type="submission" date="2020-06" db="EMBL/GenBank/DDBJ databases">
        <authorList>
            <person name="Criscuolo A."/>
        </authorList>
    </citation>
    <scope>NUCLEOTIDE SEQUENCE [LARGE SCALE GENOMIC DNA]</scope>
    <source>
        <strain evidence="4">CIP 110025</strain>
    </source>
</reference>
<dbReference type="Pfam" id="PF17161">
    <property type="entry name" value="DUF5123"/>
    <property type="match status" value="1"/>
</dbReference>
<dbReference type="Gene3D" id="2.60.40.10">
    <property type="entry name" value="Immunoglobulins"/>
    <property type="match status" value="1"/>
</dbReference>
<comment type="caution">
    <text evidence="3">The sequence shown here is derived from an EMBL/GenBank/DDBJ whole genome shotgun (WGS) entry which is preliminary data.</text>
</comment>
<dbReference type="InterPro" id="IPR033427">
    <property type="entry name" value="DUF5123"/>
</dbReference>
<evidence type="ECO:0000259" key="2">
    <source>
        <dbReference type="PROSITE" id="PS50853"/>
    </source>
</evidence>
<dbReference type="PROSITE" id="PS50853">
    <property type="entry name" value="FN3"/>
    <property type="match status" value="1"/>
</dbReference>
<keyword evidence="1" id="KW-0732">Signal</keyword>
<dbReference type="CDD" id="cd00063">
    <property type="entry name" value="FN3"/>
    <property type="match status" value="1"/>
</dbReference>